<dbReference type="KEGG" id="vcr:VC395_A1086"/>
<reference evidence="1 2" key="1">
    <citation type="submission" date="2007-03" db="EMBL/GenBank/DDBJ databases">
        <authorList>
            <person name="Heidelberg J."/>
        </authorList>
    </citation>
    <scope>NUCLEOTIDE SEQUENCE [LARGE SCALE GENOMIC DNA]</scope>
    <source>
        <strain evidence="2">ATCC 39541 / Classical Ogawa 395 / O395</strain>
    </source>
</reference>
<gene>
    <name evidence="1" type="ordered locus">VC0395_0178</name>
</gene>
<dbReference type="PATRIC" id="fig|345073.21.peg.3810"/>
<dbReference type="KEGG" id="vco:VC0395_0178"/>
<proteinExistence type="predicted"/>
<organism evidence="1 2">
    <name type="scientific">Vibrio cholerae serotype O1 (strain ATCC 39541 / Classical Ogawa 395 / O395)</name>
    <dbReference type="NCBI Taxonomy" id="345073"/>
    <lineage>
        <taxon>Bacteria</taxon>
        <taxon>Pseudomonadati</taxon>
        <taxon>Pseudomonadota</taxon>
        <taxon>Gammaproteobacteria</taxon>
        <taxon>Vibrionales</taxon>
        <taxon>Vibrionaceae</taxon>
        <taxon>Vibrio</taxon>
    </lineage>
</organism>
<protein>
    <submittedName>
        <fullName evidence="1">Uncharacterized protein</fullName>
    </submittedName>
</protein>
<dbReference type="Proteomes" id="UP000000249">
    <property type="component" value="Chromosome 2"/>
</dbReference>
<evidence type="ECO:0000313" key="1">
    <source>
        <dbReference type="EMBL" id="ABQ18976.1"/>
    </source>
</evidence>
<dbReference type="EMBL" id="CP000626">
    <property type="protein sequence ID" value="ABQ18976.1"/>
    <property type="molecule type" value="Genomic_DNA"/>
</dbReference>
<evidence type="ECO:0000313" key="2">
    <source>
        <dbReference type="Proteomes" id="UP000000249"/>
    </source>
</evidence>
<name>A0A0H3AF23_VIBC3</name>
<dbReference type="AlphaFoldDB" id="A0A0H3AF23"/>
<sequence>MNILLLNNDFSWAYLEIHSVSVGAGKTNMISHHAKGRKNP</sequence>
<accession>A0A0H3AF23</accession>